<dbReference type="PANTHER" id="PTHR11953:SF0">
    <property type="entry name" value="EXOSOME COMPLEX COMPONENT RRP41"/>
    <property type="match status" value="1"/>
</dbReference>
<dbReference type="OrthoDB" id="27298at2759"/>
<dbReference type="GO" id="GO:0071051">
    <property type="term" value="P:poly(A)-dependent snoRNA 3'-end processing"/>
    <property type="evidence" value="ECO:0007669"/>
    <property type="project" value="TreeGrafter"/>
</dbReference>
<keyword evidence="4" id="KW-1185">Reference proteome</keyword>
<dbReference type="InterPro" id="IPR036345">
    <property type="entry name" value="ExoRNase_PH_dom2_sf"/>
</dbReference>
<dbReference type="PANTHER" id="PTHR11953">
    <property type="entry name" value="EXOSOME COMPLEX COMPONENT"/>
    <property type="match status" value="1"/>
</dbReference>
<reference evidence="3" key="1">
    <citation type="submission" date="2016-10" db="EMBL/GenBank/DDBJ databases">
        <authorList>
            <person name="Benchimol M."/>
            <person name="Almeida L.G."/>
            <person name="Vasconcelos A.T."/>
            <person name="Perreira-Neves A."/>
            <person name="Rosa I.A."/>
            <person name="Tasca T."/>
            <person name="Bogo M.R."/>
            <person name="de Souza W."/>
        </authorList>
    </citation>
    <scope>NUCLEOTIDE SEQUENCE [LARGE SCALE GENOMIC DNA]</scope>
    <source>
        <strain evidence="3">K</strain>
    </source>
</reference>
<dbReference type="GO" id="GO:0000176">
    <property type="term" value="C:nuclear exosome (RNase complex)"/>
    <property type="evidence" value="ECO:0007669"/>
    <property type="project" value="TreeGrafter"/>
</dbReference>
<accession>A0A1J4KMH9</accession>
<evidence type="ECO:0000313" key="4">
    <source>
        <dbReference type="Proteomes" id="UP000179807"/>
    </source>
</evidence>
<dbReference type="EMBL" id="MLAK01000596">
    <property type="protein sequence ID" value="OHT11004.1"/>
    <property type="molecule type" value="Genomic_DNA"/>
</dbReference>
<dbReference type="GO" id="GO:0016075">
    <property type="term" value="P:rRNA catabolic process"/>
    <property type="evidence" value="ECO:0007669"/>
    <property type="project" value="TreeGrafter"/>
</dbReference>
<comment type="similarity">
    <text evidence="1">Belongs to the RNase PH family.</text>
</comment>
<gene>
    <name evidence="3" type="ORF">TRFO_19498</name>
</gene>
<dbReference type="Pfam" id="PF01138">
    <property type="entry name" value="RNase_PH"/>
    <property type="match status" value="1"/>
</dbReference>
<dbReference type="GO" id="GO:0000177">
    <property type="term" value="C:cytoplasmic exosome (RNase complex)"/>
    <property type="evidence" value="ECO:0007669"/>
    <property type="project" value="TreeGrafter"/>
</dbReference>
<dbReference type="RefSeq" id="XP_068364140.1">
    <property type="nucleotide sequence ID" value="XM_068500823.1"/>
</dbReference>
<dbReference type="Proteomes" id="UP000179807">
    <property type="component" value="Unassembled WGS sequence"/>
</dbReference>
<dbReference type="InterPro" id="IPR001247">
    <property type="entry name" value="ExoRNase_PH_dom1"/>
</dbReference>
<dbReference type="GO" id="GO:0071028">
    <property type="term" value="P:nuclear mRNA surveillance"/>
    <property type="evidence" value="ECO:0007669"/>
    <property type="project" value="TreeGrafter"/>
</dbReference>
<dbReference type="AlphaFoldDB" id="A0A1J4KMH9"/>
<dbReference type="SUPFAM" id="SSF54211">
    <property type="entry name" value="Ribosomal protein S5 domain 2-like"/>
    <property type="match status" value="1"/>
</dbReference>
<dbReference type="InterPro" id="IPR050080">
    <property type="entry name" value="RNase_PH"/>
</dbReference>
<evidence type="ECO:0000313" key="3">
    <source>
        <dbReference type="EMBL" id="OHT11004.1"/>
    </source>
</evidence>
<dbReference type="InterPro" id="IPR020568">
    <property type="entry name" value="Ribosomal_Su5_D2-typ_SF"/>
</dbReference>
<dbReference type="SUPFAM" id="SSF55666">
    <property type="entry name" value="Ribonuclease PH domain 2-like"/>
    <property type="match status" value="1"/>
</dbReference>
<evidence type="ECO:0000259" key="2">
    <source>
        <dbReference type="Pfam" id="PF01138"/>
    </source>
</evidence>
<name>A0A1J4KMH9_9EUKA</name>
<evidence type="ECO:0000256" key="1">
    <source>
        <dbReference type="ARBA" id="ARBA00006678"/>
    </source>
</evidence>
<dbReference type="InterPro" id="IPR027408">
    <property type="entry name" value="PNPase/RNase_PH_dom_sf"/>
</dbReference>
<comment type="caution">
    <text evidence="3">The sequence shown here is derived from an EMBL/GenBank/DDBJ whole genome shotgun (WGS) entry which is preliminary data.</text>
</comment>
<dbReference type="GO" id="GO:0003723">
    <property type="term" value="F:RNA binding"/>
    <property type="evidence" value="ECO:0007669"/>
    <property type="project" value="TreeGrafter"/>
</dbReference>
<dbReference type="Gene3D" id="3.30.230.70">
    <property type="entry name" value="GHMP Kinase, N-terminal domain"/>
    <property type="match status" value="1"/>
</dbReference>
<sequence length="235" mass="25633">MVGFSKVGKNQVLTFKWTCDIKCQTCSRFFTKKMNLGLRLGDIKGAAGSSYVELNGTKVFSAVYGPMEPDMQQQDSAVSGIIECFIEDAFQADDKFLEGLQHKFHHTFSAAIHHETYFKTLIRLSFTIVTRGPSLADAIALAGSMALVDAGIEMNDFVVSCTVGLVNGEYVPFSPSECSVRVAILPSNDEIVETEVIGKIDPSNVLKAVNSAIDGCKELRNSVQKFMNESVLNLA</sequence>
<dbReference type="GO" id="GO:0034475">
    <property type="term" value="P:U4 snRNA 3'-end processing"/>
    <property type="evidence" value="ECO:0007669"/>
    <property type="project" value="TreeGrafter"/>
</dbReference>
<protein>
    <submittedName>
        <fullName evidence="3">3' exoribonuclease family, domain 1 containing protein</fullName>
    </submittedName>
</protein>
<dbReference type="VEuPathDB" id="TrichDB:TRFO_19498"/>
<dbReference type="GO" id="GO:0005730">
    <property type="term" value="C:nucleolus"/>
    <property type="evidence" value="ECO:0007669"/>
    <property type="project" value="TreeGrafter"/>
</dbReference>
<organism evidence="3 4">
    <name type="scientific">Tritrichomonas foetus</name>
    <dbReference type="NCBI Taxonomy" id="1144522"/>
    <lineage>
        <taxon>Eukaryota</taxon>
        <taxon>Metamonada</taxon>
        <taxon>Parabasalia</taxon>
        <taxon>Tritrichomonadida</taxon>
        <taxon>Tritrichomonadidae</taxon>
        <taxon>Tritrichomonas</taxon>
    </lineage>
</organism>
<dbReference type="GeneID" id="94835527"/>
<feature type="domain" description="Exoribonuclease phosphorolytic" evidence="2">
    <location>
        <begin position="37"/>
        <end position="153"/>
    </location>
</feature>
<proteinExistence type="inferred from homology"/>